<evidence type="ECO:0000313" key="2">
    <source>
        <dbReference type="EMBL" id="TEB19530.1"/>
    </source>
</evidence>
<protein>
    <submittedName>
        <fullName evidence="2">Uncharacterized protein</fullName>
    </submittedName>
</protein>
<name>A0A4Y7SCW4_COPMI</name>
<dbReference type="AlphaFoldDB" id="A0A4Y7SCW4"/>
<dbReference type="Proteomes" id="UP000298030">
    <property type="component" value="Unassembled WGS sequence"/>
</dbReference>
<proteinExistence type="predicted"/>
<comment type="caution">
    <text evidence="2">The sequence shown here is derived from an EMBL/GenBank/DDBJ whole genome shotgun (WGS) entry which is preliminary data.</text>
</comment>
<reference evidence="2 3" key="1">
    <citation type="journal article" date="2019" name="Nat. Ecol. Evol.">
        <title>Megaphylogeny resolves global patterns of mushroom evolution.</title>
        <authorList>
            <person name="Varga T."/>
            <person name="Krizsan K."/>
            <person name="Foldi C."/>
            <person name="Dima B."/>
            <person name="Sanchez-Garcia M."/>
            <person name="Sanchez-Ramirez S."/>
            <person name="Szollosi G.J."/>
            <person name="Szarkandi J.G."/>
            <person name="Papp V."/>
            <person name="Albert L."/>
            <person name="Andreopoulos W."/>
            <person name="Angelini C."/>
            <person name="Antonin V."/>
            <person name="Barry K.W."/>
            <person name="Bougher N.L."/>
            <person name="Buchanan P."/>
            <person name="Buyck B."/>
            <person name="Bense V."/>
            <person name="Catcheside P."/>
            <person name="Chovatia M."/>
            <person name="Cooper J."/>
            <person name="Damon W."/>
            <person name="Desjardin D."/>
            <person name="Finy P."/>
            <person name="Geml J."/>
            <person name="Haridas S."/>
            <person name="Hughes K."/>
            <person name="Justo A."/>
            <person name="Karasinski D."/>
            <person name="Kautmanova I."/>
            <person name="Kiss B."/>
            <person name="Kocsube S."/>
            <person name="Kotiranta H."/>
            <person name="LaButti K.M."/>
            <person name="Lechner B.E."/>
            <person name="Liimatainen K."/>
            <person name="Lipzen A."/>
            <person name="Lukacs Z."/>
            <person name="Mihaltcheva S."/>
            <person name="Morgado L.N."/>
            <person name="Niskanen T."/>
            <person name="Noordeloos M.E."/>
            <person name="Ohm R.A."/>
            <person name="Ortiz-Santana B."/>
            <person name="Ovrebo C."/>
            <person name="Racz N."/>
            <person name="Riley R."/>
            <person name="Savchenko A."/>
            <person name="Shiryaev A."/>
            <person name="Soop K."/>
            <person name="Spirin V."/>
            <person name="Szebenyi C."/>
            <person name="Tomsovsky M."/>
            <person name="Tulloss R.E."/>
            <person name="Uehling J."/>
            <person name="Grigoriev I.V."/>
            <person name="Vagvolgyi C."/>
            <person name="Papp T."/>
            <person name="Martin F.M."/>
            <person name="Miettinen O."/>
            <person name="Hibbett D.S."/>
            <person name="Nagy L.G."/>
        </authorList>
    </citation>
    <scope>NUCLEOTIDE SEQUENCE [LARGE SCALE GENOMIC DNA]</scope>
    <source>
        <strain evidence="2 3">FP101781</strain>
    </source>
</reference>
<gene>
    <name evidence="2" type="ORF">FA13DRAFT_1718699</name>
</gene>
<dbReference type="EMBL" id="QPFP01000186">
    <property type="protein sequence ID" value="TEB19530.1"/>
    <property type="molecule type" value="Genomic_DNA"/>
</dbReference>
<feature type="compositionally biased region" description="Acidic residues" evidence="1">
    <location>
        <begin position="47"/>
        <end position="63"/>
    </location>
</feature>
<feature type="region of interest" description="Disordered" evidence="1">
    <location>
        <begin position="1"/>
        <end position="66"/>
    </location>
</feature>
<keyword evidence="3" id="KW-1185">Reference proteome</keyword>
<feature type="region of interest" description="Disordered" evidence="1">
    <location>
        <begin position="82"/>
        <end position="103"/>
    </location>
</feature>
<accession>A0A4Y7SCW4</accession>
<sequence length="136" mass="15290">MPRSSKKNKVNSDRAARARAGKAARNRPNVVEEMEETGAQGMARNQEDDEPSPEVPANEDLDSEHDRLCDGLGNWDGTVEYATSDSEDEDWWESGSDFTDESDLEEAWDEVEKVPGELDDDLDVDEILQNLREQCS</sequence>
<feature type="compositionally biased region" description="Acidic residues" evidence="1">
    <location>
        <begin position="85"/>
        <end position="103"/>
    </location>
</feature>
<evidence type="ECO:0000313" key="3">
    <source>
        <dbReference type="Proteomes" id="UP000298030"/>
    </source>
</evidence>
<organism evidence="2 3">
    <name type="scientific">Coprinellus micaceus</name>
    <name type="common">Glistening ink-cap mushroom</name>
    <name type="synonym">Coprinus micaceus</name>
    <dbReference type="NCBI Taxonomy" id="71717"/>
    <lineage>
        <taxon>Eukaryota</taxon>
        <taxon>Fungi</taxon>
        <taxon>Dikarya</taxon>
        <taxon>Basidiomycota</taxon>
        <taxon>Agaricomycotina</taxon>
        <taxon>Agaricomycetes</taxon>
        <taxon>Agaricomycetidae</taxon>
        <taxon>Agaricales</taxon>
        <taxon>Agaricineae</taxon>
        <taxon>Psathyrellaceae</taxon>
        <taxon>Coprinellus</taxon>
    </lineage>
</organism>
<evidence type="ECO:0000256" key="1">
    <source>
        <dbReference type="SAM" id="MobiDB-lite"/>
    </source>
</evidence>